<reference evidence="1" key="1">
    <citation type="submission" date="2021-05" db="EMBL/GenBank/DDBJ databases">
        <authorList>
            <person name="Alioto T."/>
            <person name="Alioto T."/>
            <person name="Gomez Garrido J."/>
        </authorList>
    </citation>
    <scope>NUCLEOTIDE SEQUENCE</scope>
</reference>
<dbReference type="EMBL" id="HBUF01572117">
    <property type="protein sequence ID" value="CAG6767007.1"/>
    <property type="molecule type" value="Transcribed_RNA"/>
</dbReference>
<protein>
    <submittedName>
        <fullName evidence="1">Uncharacterized protein</fullName>
    </submittedName>
</protein>
<name>A0A8D9EVB4_9HEMI</name>
<evidence type="ECO:0000313" key="1">
    <source>
        <dbReference type="EMBL" id="CAG6767007.1"/>
    </source>
</evidence>
<organism evidence="1">
    <name type="scientific">Cacopsylla melanoneura</name>
    <dbReference type="NCBI Taxonomy" id="428564"/>
    <lineage>
        <taxon>Eukaryota</taxon>
        <taxon>Metazoa</taxon>
        <taxon>Ecdysozoa</taxon>
        <taxon>Arthropoda</taxon>
        <taxon>Hexapoda</taxon>
        <taxon>Insecta</taxon>
        <taxon>Pterygota</taxon>
        <taxon>Neoptera</taxon>
        <taxon>Paraneoptera</taxon>
        <taxon>Hemiptera</taxon>
        <taxon>Sternorrhyncha</taxon>
        <taxon>Psylloidea</taxon>
        <taxon>Psyllidae</taxon>
        <taxon>Psyllinae</taxon>
        <taxon>Cacopsylla</taxon>
    </lineage>
</organism>
<proteinExistence type="predicted"/>
<accession>A0A8D9EVB4</accession>
<sequence>MNDPTHFEFCWNSLATNGELIQIGVDENNSFGMHRFMNNQSVFSVNSRVILNQDETVKKHMYNFVNDAIQSGVIQPIAARIIEHDIGNTDRAIREHDPEIGVIQPIAARIDRNVRAKREHIPEIREDIPEIVPAHNQQRSSLKDTVGYVYEVIPINTGETSLRSTWDENNNLDLNNNEDSSCEFKGSSDSTLPQSLESHLPLLDAHDLPPNHLKNLNTKMSKIQTAQTPISIEQIDAHLPIDHLKKLHREISKIQKPSFVEQSSLSLKKDLVYNLLPVFYIPGLSKMSLKKLIAKMINPSFLGHIPVGWTMEDIVVHLYKSLIQIQENL</sequence>
<dbReference type="Gene3D" id="3.90.180.10">
    <property type="entry name" value="Medium-chain alcohol dehydrogenases, catalytic domain"/>
    <property type="match status" value="1"/>
</dbReference>
<dbReference type="AlphaFoldDB" id="A0A8D9EVB4"/>